<dbReference type="PANTHER" id="PTHR11439:SF495">
    <property type="entry name" value="REVERSE TRANSCRIPTASE, RNA-DEPENDENT DNA POLYMERASE-RELATED"/>
    <property type="match status" value="1"/>
</dbReference>
<feature type="compositionally biased region" description="Low complexity" evidence="1">
    <location>
        <begin position="282"/>
        <end position="292"/>
    </location>
</feature>
<keyword evidence="4" id="KW-1185">Reference proteome</keyword>
<sequence>MDVKSAFLYGTIEEEVYVSQPPGFVDPDHPKKVYKVVNKGLFGYIKLLGIGYASFYFLEKERGYPKSRRDLYIQTCYVIEILKKFDFESVKSAITPMETKAPLAKDEGGPDVTPKVSHLYAVKRIFKYIKGKPKLGLWYPRESPLDLVAYSNSDYAAANLDRKSTTGGCQFLGRRLISWQCKKQTIVATSTTEAEYVAAASCCGQVLWYYLKFERMLQAQLGHEKGNASCHLQIGCKLVGINRPTVACYANQIVKLVYVKPSSVPTPSQLVSTPTPPPVQTPTPSTQSPPLNSTFNIITTTPIPYTTPPPIPTTLKYLFLHLHHHHTTETEPTNRMRHLHWRRKTPVHHHFLTSQAQAPSHMSDCIKINLVLSKDSTVGEDKDKEKESYLSLNWDLIRAKLEANAELSKNILGSEIQGEDFAKKMVDLVNQRKKFFAEERAKAKRNKPMTQSQLKTYMMNYLKNQGTWKLTQLRKLSFEEVKEEFDKLVKQIESFVPMSFEATKANLKRFGEELQTKTPKRLKEEKDDEAKDVKPTKMSGKRRKQMARKGVHTSIDLDSSEDSDKVGEQEETAKGTETPINPVPVAMKTPRMTLTELYRIVMNRYGMDGHGIKLEEEVEKRKTGEEREEKRIAERRRRIYGFGDFVGILRGGG</sequence>
<protein>
    <submittedName>
        <fullName evidence="3">Ribonuclease H-like domain-containing protein</fullName>
    </submittedName>
</protein>
<evidence type="ECO:0000313" key="3">
    <source>
        <dbReference type="EMBL" id="GJS53120.1"/>
    </source>
</evidence>
<dbReference type="CDD" id="cd09272">
    <property type="entry name" value="RNase_HI_RT_Ty1"/>
    <property type="match status" value="1"/>
</dbReference>
<feature type="region of interest" description="Disordered" evidence="1">
    <location>
        <begin position="267"/>
        <end position="292"/>
    </location>
</feature>
<evidence type="ECO:0000256" key="1">
    <source>
        <dbReference type="SAM" id="MobiDB-lite"/>
    </source>
</evidence>
<evidence type="ECO:0000259" key="2">
    <source>
        <dbReference type="Pfam" id="PF07727"/>
    </source>
</evidence>
<dbReference type="EMBL" id="BQNB010008703">
    <property type="protein sequence ID" value="GJS53120.1"/>
    <property type="molecule type" value="Genomic_DNA"/>
</dbReference>
<reference evidence="3" key="1">
    <citation type="journal article" date="2022" name="Int. J. Mol. Sci.">
        <title>Draft Genome of Tanacetum Coccineum: Genomic Comparison of Closely Related Tanacetum-Family Plants.</title>
        <authorList>
            <person name="Yamashiro T."/>
            <person name="Shiraishi A."/>
            <person name="Nakayama K."/>
            <person name="Satake H."/>
        </authorList>
    </citation>
    <scope>NUCLEOTIDE SEQUENCE</scope>
</reference>
<gene>
    <name evidence="3" type="ORF">Tco_0626482</name>
</gene>
<dbReference type="Pfam" id="PF07727">
    <property type="entry name" value="RVT_2"/>
    <property type="match status" value="1"/>
</dbReference>
<name>A0ABQ4WJQ4_9ASTR</name>
<comment type="caution">
    <text evidence="3">The sequence shown here is derived from an EMBL/GenBank/DDBJ whole genome shotgun (WGS) entry which is preliminary data.</text>
</comment>
<feature type="domain" description="Reverse transcriptase Ty1/copia-type" evidence="2">
    <location>
        <begin position="1"/>
        <end position="44"/>
    </location>
</feature>
<reference evidence="3" key="2">
    <citation type="submission" date="2022-01" db="EMBL/GenBank/DDBJ databases">
        <authorList>
            <person name="Yamashiro T."/>
            <person name="Shiraishi A."/>
            <person name="Satake H."/>
            <person name="Nakayama K."/>
        </authorList>
    </citation>
    <scope>NUCLEOTIDE SEQUENCE</scope>
</reference>
<feature type="region of interest" description="Disordered" evidence="1">
    <location>
        <begin position="511"/>
        <end position="584"/>
    </location>
</feature>
<proteinExistence type="predicted"/>
<feature type="compositionally biased region" description="Basic and acidic residues" evidence="1">
    <location>
        <begin position="562"/>
        <end position="574"/>
    </location>
</feature>
<feature type="compositionally biased region" description="Basic residues" evidence="1">
    <location>
        <begin position="539"/>
        <end position="551"/>
    </location>
</feature>
<dbReference type="InterPro" id="IPR013103">
    <property type="entry name" value="RVT_2"/>
</dbReference>
<evidence type="ECO:0000313" key="4">
    <source>
        <dbReference type="Proteomes" id="UP001151760"/>
    </source>
</evidence>
<accession>A0ABQ4WJQ4</accession>
<dbReference type="Proteomes" id="UP001151760">
    <property type="component" value="Unassembled WGS sequence"/>
</dbReference>
<feature type="compositionally biased region" description="Basic and acidic residues" evidence="1">
    <location>
        <begin position="511"/>
        <end position="535"/>
    </location>
</feature>
<organism evidence="3 4">
    <name type="scientific">Tanacetum coccineum</name>
    <dbReference type="NCBI Taxonomy" id="301880"/>
    <lineage>
        <taxon>Eukaryota</taxon>
        <taxon>Viridiplantae</taxon>
        <taxon>Streptophyta</taxon>
        <taxon>Embryophyta</taxon>
        <taxon>Tracheophyta</taxon>
        <taxon>Spermatophyta</taxon>
        <taxon>Magnoliopsida</taxon>
        <taxon>eudicotyledons</taxon>
        <taxon>Gunneridae</taxon>
        <taxon>Pentapetalae</taxon>
        <taxon>asterids</taxon>
        <taxon>campanulids</taxon>
        <taxon>Asterales</taxon>
        <taxon>Asteraceae</taxon>
        <taxon>Asteroideae</taxon>
        <taxon>Anthemideae</taxon>
        <taxon>Anthemidinae</taxon>
        <taxon>Tanacetum</taxon>
    </lineage>
</organism>
<dbReference type="PANTHER" id="PTHR11439">
    <property type="entry name" value="GAG-POL-RELATED RETROTRANSPOSON"/>
    <property type="match status" value="1"/>
</dbReference>